<sequence length="126" mass="14513">MKTILVVENDLNQRRLYQMELEEEGYRVVLVADGREALRQMKEDLPDLVVLDLLMPGLDGVETLDWMAELNLDLPVIVYSAYGGLDRYMSRAVDAYLVKSSNLDPLKAEVRRALMKRERIPSKTWA</sequence>
<protein>
    <recommendedName>
        <fullName evidence="7">Response regulatory domain-containing protein</fullName>
    </recommendedName>
</protein>
<keyword evidence="5" id="KW-0804">Transcription</keyword>
<evidence type="ECO:0000256" key="2">
    <source>
        <dbReference type="ARBA" id="ARBA00023012"/>
    </source>
</evidence>
<keyword evidence="3" id="KW-0805">Transcription regulation</keyword>
<evidence type="ECO:0000256" key="4">
    <source>
        <dbReference type="ARBA" id="ARBA00023125"/>
    </source>
</evidence>
<dbReference type="PANTHER" id="PTHR48111:SF1">
    <property type="entry name" value="TWO-COMPONENT RESPONSE REGULATOR ORR33"/>
    <property type="match status" value="1"/>
</dbReference>
<keyword evidence="2" id="KW-0902">Two-component regulatory system</keyword>
<reference evidence="8 9" key="1">
    <citation type="journal article" date="2016" name="Nat. Commun.">
        <title>Thousands of microbial genomes shed light on interconnected biogeochemical processes in an aquifer system.</title>
        <authorList>
            <person name="Anantharaman K."/>
            <person name="Brown C.T."/>
            <person name="Hug L.A."/>
            <person name="Sharon I."/>
            <person name="Castelle C.J."/>
            <person name="Probst A.J."/>
            <person name="Thomas B.C."/>
            <person name="Singh A."/>
            <person name="Wilkins M.J."/>
            <person name="Karaoz U."/>
            <person name="Brodie E.L."/>
            <person name="Williams K.H."/>
            <person name="Hubbard S.S."/>
            <person name="Banfield J.F."/>
        </authorList>
    </citation>
    <scope>NUCLEOTIDE SEQUENCE [LARGE SCALE GENOMIC DNA]</scope>
    <source>
        <strain evidence="9">RIFCSPLOWO2_12_FULL_64_10</strain>
    </source>
</reference>
<comment type="caution">
    <text evidence="8">The sequence shown here is derived from an EMBL/GenBank/DDBJ whole genome shotgun (WGS) entry which is preliminary data.</text>
</comment>
<dbReference type="GO" id="GO:0000976">
    <property type="term" value="F:transcription cis-regulatory region binding"/>
    <property type="evidence" value="ECO:0007669"/>
    <property type="project" value="TreeGrafter"/>
</dbReference>
<feature type="modified residue" description="4-aspartylphosphate" evidence="6">
    <location>
        <position position="52"/>
    </location>
</feature>
<dbReference type="Pfam" id="PF00072">
    <property type="entry name" value="Response_reg"/>
    <property type="match status" value="1"/>
</dbReference>
<dbReference type="GO" id="GO:0005829">
    <property type="term" value="C:cytosol"/>
    <property type="evidence" value="ECO:0007669"/>
    <property type="project" value="TreeGrafter"/>
</dbReference>
<dbReference type="AlphaFoldDB" id="A0A1F6C486"/>
<keyword evidence="4" id="KW-0238">DNA-binding</keyword>
<dbReference type="PROSITE" id="PS50110">
    <property type="entry name" value="RESPONSE_REGULATORY"/>
    <property type="match status" value="1"/>
</dbReference>
<dbReference type="GO" id="GO:0000156">
    <property type="term" value="F:phosphorelay response regulator activity"/>
    <property type="evidence" value="ECO:0007669"/>
    <property type="project" value="TreeGrafter"/>
</dbReference>
<dbReference type="InterPro" id="IPR001789">
    <property type="entry name" value="Sig_transdc_resp-reg_receiver"/>
</dbReference>
<evidence type="ECO:0000256" key="5">
    <source>
        <dbReference type="ARBA" id="ARBA00023163"/>
    </source>
</evidence>
<dbReference type="GO" id="GO:0032993">
    <property type="term" value="C:protein-DNA complex"/>
    <property type="evidence" value="ECO:0007669"/>
    <property type="project" value="TreeGrafter"/>
</dbReference>
<dbReference type="PANTHER" id="PTHR48111">
    <property type="entry name" value="REGULATOR OF RPOS"/>
    <property type="match status" value="1"/>
</dbReference>
<name>A0A1F6C486_HANXR</name>
<dbReference type="EMBL" id="MFKF01000420">
    <property type="protein sequence ID" value="OGG43990.1"/>
    <property type="molecule type" value="Genomic_DNA"/>
</dbReference>
<feature type="domain" description="Response regulatory" evidence="7">
    <location>
        <begin position="3"/>
        <end position="114"/>
    </location>
</feature>
<dbReference type="Gene3D" id="3.40.50.2300">
    <property type="match status" value="1"/>
</dbReference>
<evidence type="ECO:0000256" key="3">
    <source>
        <dbReference type="ARBA" id="ARBA00023015"/>
    </source>
</evidence>
<evidence type="ECO:0000313" key="8">
    <source>
        <dbReference type="EMBL" id="OGG43990.1"/>
    </source>
</evidence>
<evidence type="ECO:0000256" key="1">
    <source>
        <dbReference type="ARBA" id="ARBA00022553"/>
    </source>
</evidence>
<dbReference type="SUPFAM" id="SSF52172">
    <property type="entry name" value="CheY-like"/>
    <property type="match status" value="1"/>
</dbReference>
<dbReference type="SMART" id="SM00448">
    <property type="entry name" value="REC"/>
    <property type="match status" value="1"/>
</dbReference>
<proteinExistence type="predicted"/>
<gene>
    <name evidence="8" type="ORF">A3F84_15400</name>
</gene>
<evidence type="ECO:0000259" key="7">
    <source>
        <dbReference type="PROSITE" id="PS50110"/>
    </source>
</evidence>
<dbReference type="Proteomes" id="UP000178606">
    <property type="component" value="Unassembled WGS sequence"/>
</dbReference>
<dbReference type="InterPro" id="IPR039420">
    <property type="entry name" value="WalR-like"/>
</dbReference>
<dbReference type="GO" id="GO:0006355">
    <property type="term" value="P:regulation of DNA-templated transcription"/>
    <property type="evidence" value="ECO:0007669"/>
    <property type="project" value="TreeGrafter"/>
</dbReference>
<keyword evidence="1 6" id="KW-0597">Phosphoprotein</keyword>
<organism evidence="8 9">
    <name type="scientific">Handelsmanbacteria sp. (strain RIFCSPLOWO2_12_FULL_64_10)</name>
    <dbReference type="NCBI Taxonomy" id="1817868"/>
    <lineage>
        <taxon>Bacteria</taxon>
        <taxon>Candidatus Handelsmaniibacteriota</taxon>
    </lineage>
</organism>
<evidence type="ECO:0000313" key="9">
    <source>
        <dbReference type="Proteomes" id="UP000178606"/>
    </source>
</evidence>
<accession>A0A1F6C486</accession>
<evidence type="ECO:0000256" key="6">
    <source>
        <dbReference type="PROSITE-ProRule" id="PRU00169"/>
    </source>
</evidence>
<dbReference type="InterPro" id="IPR011006">
    <property type="entry name" value="CheY-like_superfamily"/>
</dbReference>